<keyword evidence="2" id="KW-1185">Reference proteome</keyword>
<dbReference type="VEuPathDB" id="FungiDB:EYZ11_011252"/>
<dbReference type="AlphaFoldDB" id="A0A4S3J3B0"/>
<evidence type="ECO:0000313" key="2">
    <source>
        <dbReference type="Proteomes" id="UP000308092"/>
    </source>
</evidence>
<accession>A0A4S3J3B0</accession>
<comment type="caution">
    <text evidence="1">The sequence shown here is derived from an EMBL/GenBank/DDBJ whole genome shotgun (WGS) entry which is preliminary data.</text>
</comment>
<protein>
    <submittedName>
        <fullName evidence="1">Uncharacterized protein</fullName>
    </submittedName>
</protein>
<name>A0A4S3J3B0_9EURO</name>
<reference evidence="1 2" key="1">
    <citation type="submission" date="2019-03" db="EMBL/GenBank/DDBJ databases">
        <title>The genome sequence of a newly discovered highly antifungal drug resistant Aspergillus species, Aspergillus tanneri NIH 1004.</title>
        <authorList>
            <person name="Mounaud S."/>
            <person name="Singh I."/>
            <person name="Joardar V."/>
            <person name="Pakala S."/>
            <person name="Pakala S."/>
            <person name="Venepally P."/>
            <person name="Hoover J."/>
            <person name="Nierman W."/>
            <person name="Chung J."/>
            <person name="Losada L."/>
        </authorList>
    </citation>
    <scope>NUCLEOTIDE SEQUENCE [LARGE SCALE GENOMIC DNA]</scope>
    <source>
        <strain evidence="1 2">NIH1004</strain>
    </source>
</reference>
<dbReference type="EMBL" id="SOSA01000677">
    <property type="protein sequence ID" value="THC89306.1"/>
    <property type="molecule type" value="Genomic_DNA"/>
</dbReference>
<dbReference type="Proteomes" id="UP000308092">
    <property type="component" value="Unassembled WGS sequence"/>
</dbReference>
<proteinExistence type="predicted"/>
<evidence type="ECO:0000313" key="1">
    <source>
        <dbReference type="EMBL" id="THC89306.1"/>
    </source>
</evidence>
<organism evidence="1 2">
    <name type="scientific">Aspergillus tanneri</name>
    <dbReference type="NCBI Taxonomy" id="1220188"/>
    <lineage>
        <taxon>Eukaryota</taxon>
        <taxon>Fungi</taxon>
        <taxon>Dikarya</taxon>
        <taxon>Ascomycota</taxon>
        <taxon>Pezizomycotina</taxon>
        <taxon>Eurotiomycetes</taxon>
        <taxon>Eurotiomycetidae</taxon>
        <taxon>Eurotiales</taxon>
        <taxon>Aspergillaceae</taxon>
        <taxon>Aspergillus</taxon>
        <taxon>Aspergillus subgen. Circumdati</taxon>
    </lineage>
</organism>
<sequence length="141" mass="15736">MSSSRNVRVPSPIINYIRFAVSVGNGILQQPKDNWCRSPAATATDLSKDREVVLKLGEPAAVQSFRRYTTGEIKNRAEKARIKAACLASIPMLASIKFVVARQLKRQLSYAFRRGELVVHKVPVKAMGDLTKTPNWERVAK</sequence>
<gene>
    <name evidence="1" type="ORF">EYZ11_011252</name>
</gene>